<dbReference type="InterPro" id="IPR007329">
    <property type="entry name" value="FMN-bd"/>
</dbReference>
<comment type="cofactor">
    <cofactor evidence="16 17">
        <name>FMN</name>
        <dbReference type="ChEBI" id="CHEBI:58210"/>
    </cofactor>
</comment>
<keyword evidence="12 16" id="KW-0406">Ion transport</keyword>
<organism evidence="19 20">
    <name type="scientific">Thiothrix litoralis</name>
    <dbReference type="NCBI Taxonomy" id="2891210"/>
    <lineage>
        <taxon>Bacteria</taxon>
        <taxon>Pseudomonadati</taxon>
        <taxon>Pseudomonadota</taxon>
        <taxon>Gammaproteobacteria</taxon>
        <taxon>Thiotrichales</taxon>
        <taxon>Thiotrichaceae</taxon>
        <taxon>Thiothrix</taxon>
    </lineage>
</organism>
<evidence type="ECO:0000256" key="1">
    <source>
        <dbReference type="ARBA" id="ARBA00022448"/>
    </source>
</evidence>
<keyword evidence="14 16" id="KW-0472">Membrane</keyword>
<evidence type="ECO:0000256" key="6">
    <source>
        <dbReference type="ARBA" id="ARBA00022643"/>
    </source>
</evidence>
<evidence type="ECO:0000256" key="7">
    <source>
        <dbReference type="ARBA" id="ARBA00022692"/>
    </source>
</evidence>
<evidence type="ECO:0000313" key="20">
    <source>
        <dbReference type="Proteomes" id="UP000672039"/>
    </source>
</evidence>
<evidence type="ECO:0000256" key="12">
    <source>
        <dbReference type="ARBA" id="ARBA00023065"/>
    </source>
</evidence>
<evidence type="ECO:0000256" key="9">
    <source>
        <dbReference type="ARBA" id="ARBA00022989"/>
    </source>
</evidence>
<comment type="subunit">
    <text evidence="16 17">Composed of six subunits; NqrA, NqrB, NqrC, NqrD, NqrE and NqrF.</text>
</comment>
<keyword evidence="2 16" id="KW-1003">Cell membrane</keyword>
<keyword evidence="6 16" id="KW-0288">FMN</keyword>
<evidence type="ECO:0000256" key="14">
    <source>
        <dbReference type="ARBA" id="ARBA00023136"/>
    </source>
</evidence>
<keyword evidence="15 16" id="KW-0739">Sodium transport</keyword>
<evidence type="ECO:0000313" key="19">
    <source>
        <dbReference type="EMBL" id="QTR45967.1"/>
    </source>
</evidence>
<comment type="caution">
    <text evidence="16">Lacks conserved residue(s) required for the propagation of feature annotation.</text>
</comment>
<evidence type="ECO:0000256" key="11">
    <source>
        <dbReference type="ARBA" id="ARBA00023053"/>
    </source>
</evidence>
<keyword evidence="13 16" id="KW-0830">Ubiquinone</keyword>
<evidence type="ECO:0000256" key="3">
    <source>
        <dbReference type="ARBA" id="ARBA00022519"/>
    </source>
</evidence>
<keyword evidence="5 16" id="KW-0285">Flavoprotein</keyword>
<gene>
    <name evidence="16" type="primary">nqrC</name>
    <name evidence="19" type="ORF">J9253_18585</name>
</gene>
<keyword evidence="4 16" id="KW-0597">Phosphoprotein</keyword>
<evidence type="ECO:0000256" key="10">
    <source>
        <dbReference type="ARBA" id="ARBA00023027"/>
    </source>
</evidence>
<keyword evidence="20" id="KW-1185">Reference proteome</keyword>
<sequence length="270" mass="29117">MNKVQQFLALPNDSKVKTIGVALVLCLVCSIAVSTAAVALKPVQDVNKLLYKKRNILQIAGLEKPGQSVEEAFKQVEAKVVDLQTGQYVDGIDPNTFDARAASVDPKQNVVLTKEQDIASIKRRAKYATVYLVKDPQGKVEKVILPIHGYGLWSTLYGFLALKSDANTVVGMGFYEHAETPGLGGEVDNPAWKAKWPGKQVFNADGQVAIRVMKGAAPDGDPKALHEVDALSGATLTSRGVDNLLHFWLGENGFGPYLQQFRTSLPGGAS</sequence>
<evidence type="ECO:0000256" key="15">
    <source>
        <dbReference type="ARBA" id="ARBA00023201"/>
    </source>
</evidence>
<feature type="domain" description="FMN-binding" evidence="18">
    <location>
        <begin position="151"/>
        <end position="252"/>
    </location>
</feature>
<dbReference type="EC" id="7.2.1.1" evidence="16 17"/>
<feature type="transmembrane region" description="Helical" evidence="16">
    <location>
        <begin position="20"/>
        <end position="40"/>
    </location>
</feature>
<dbReference type="Proteomes" id="UP000672039">
    <property type="component" value="Chromosome"/>
</dbReference>
<keyword evidence="8 16" id="KW-1278">Translocase</keyword>
<dbReference type="NCBIfam" id="TIGR01938">
    <property type="entry name" value="nqrC"/>
    <property type="match status" value="1"/>
</dbReference>
<name>A0ABX7WR77_9GAMM</name>
<keyword evidence="9 16" id="KW-1133">Transmembrane helix</keyword>
<feature type="modified residue" description="FMN phosphoryl threonine" evidence="16">
    <location>
        <position position="235"/>
    </location>
</feature>
<comment type="similarity">
    <text evidence="16 17">Belongs to the NqrC family.</text>
</comment>
<proteinExistence type="inferred from homology"/>
<accession>A0ABX7WR77</accession>
<keyword evidence="7 16" id="KW-0812">Transmembrane</keyword>
<dbReference type="PANTHER" id="PTHR37838:SF1">
    <property type="entry name" value="NA(+)-TRANSLOCATING NADH-QUINONE REDUCTASE SUBUNIT C"/>
    <property type="match status" value="1"/>
</dbReference>
<dbReference type="InterPro" id="IPR010204">
    <property type="entry name" value="NqrC"/>
</dbReference>
<evidence type="ECO:0000256" key="8">
    <source>
        <dbReference type="ARBA" id="ARBA00022967"/>
    </source>
</evidence>
<evidence type="ECO:0000256" key="5">
    <source>
        <dbReference type="ARBA" id="ARBA00022630"/>
    </source>
</evidence>
<dbReference type="SMART" id="SM00900">
    <property type="entry name" value="FMN_bind"/>
    <property type="match status" value="1"/>
</dbReference>
<comment type="function">
    <text evidence="16">NQR complex catalyzes the reduction of ubiquinone-1 to ubiquinol by two successive reactions, coupled with the transport of Na(+) ions from the cytoplasm to the periplasm. NqrA to NqrE are probably involved in the second step, the conversion of ubisemiquinone to ubiquinol.</text>
</comment>
<keyword evidence="11 16" id="KW-0915">Sodium</keyword>
<keyword evidence="3" id="KW-0997">Cell inner membrane</keyword>
<dbReference type="Pfam" id="PF04205">
    <property type="entry name" value="FMN_bind"/>
    <property type="match status" value="1"/>
</dbReference>
<reference evidence="19 20" key="1">
    <citation type="submission" date="2021-04" db="EMBL/GenBank/DDBJ databases">
        <title>Genomics, taxonomy and metabolism of representatives of sulfur bacteria of the genus Thiothrix: Thiothrix fructosivorans QT, Thiothrix unzii A1T and three new species, Thiothrix subterranea sp. nov., Thiothrix litoralis sp. nov. and 'Candidatus Thiothrix anitrata' sp. nov.</title>
        <authorList>
            <person name="Ravin N.V."/>
            <person name="Smolyakov D."/>
            <person name="Rudenko T.S."/>
            <person name="Mardanov A.V."/>
            <person name="Beletsky A.V."/>
            <person name="Markov N.D."/>
            <person name="Fomenkov A.I."/>
            <person name="Roberts R.J."/>
            <person name="Karnachuk O.V."/>
            <person name="Novikov A."/>
            <person name="Grabovich M.Y."/>
        </authorList>
    </citation>
    <scope>NUCLEOTIDE SEQUENCE [LARGE SCALE GENOMIC DNA]</scope>
    <source>
        <strain evidence="19 20">AS</strain>
    </source>
</reference>
<dbReference type="HAMAP" id="MF_00427">
    <property type="entry name" value="NqrC"/>
    <property type="match status" value="1"/>
</dbReference>
<evidence type="ECO:0000256" key="4">
    <source>
        <dbReference type="ARBA" id="ARBA00022553"/>
    </source>
</evidence>
<comment type="catalytic activity">
    <reaction evidence="16 17">
        <text>a ubiquinone + n Na(+)(in) + NADH + H(+) = a ubiquinol + n Na(+)(out) + NAD(+)</text>
        <dbReference type="Rhea" id="RHEA:47748"/>
        <dbReference type="Rhea" id="RHEA-COMP:9565"/>
        <dbReference type="Rhea" id="RHEA-COMP:9566"/>
        <dbReference type="ChEBI" id="CHEBI:15378"/>
        <dbReference type="ChEBI" id="CHEBI:16389"/>
        <dbReference type="ChEBI" id="CHEBI:17976"/>
        <dbReference type="ChEBI" id="CHEBI:29101"/>
        <dbReference type="ChEBI" id="CHEBI:57540"/>
        <dbReference type="ChEBI" id="CHEBI:57945"/>
        <dbReference type="EC" id="7.2.1.1"/>
    </reaction>
</comment>
<evidence type="ECO:0000256" key="2">
    <source>
        <dbReference type="ARBA" id="ARBA00022475"/>
    </source>
</evidence>
<dbReference type="PANTHER" id="PTHR37838">
    <property type="entry name" value="NA(+)-TRANSLOCATING NADH-QUINONE REDUCTASE SUBUNIT C"/>
    <property type="match status" value="1"/>
</dbReference>
<dbReference type="NCBIfam" id="NF003749">
    <property type="entry name" value="PRK05346.1-5"/>
    <property type="match status" value="1"/>
</dbReference>
<dbReference type="EMBL" id="CP072801">
    <property type="protein sequence ID" value="QTR45967.1"/>
    <property type="molecule type" value="Genomic_DNA"/>
</dbReference>
<dbReference type="PIRSF" id="PIRSF009437">
    <property type="entry name" value="NQR-1_subunit_C"/>
    <property type="match status" value="1"/>
</dbReference>
<evidence type="ECO:0000256" key="17">
    <source>
        <dbReference type="PIRNR" id="PIRNR009437"/>
    </source>
</evidence>
<keyword evidence="10 16" id="KW-0520">NAD</keyword>
<dbReference type="RefSeq" id="WP_210222342.1">
    <property type="nucleotide sequence ID" value="NZ_CP072801.1"/>
</dbReference>
<protein>
    <recommendedName>
        <fullName evidence="16 17">Na(+)-translocating NADH-quinone reductase subunit C</fullName>
        <shortName evidence="16 17">Na(+)-NQR subunit C</shortName>
        <shortName evidence="16 17">Na(+)-translocating NQR subunit C</shortName>
        <ecNumber evidence="16 17">7.2.1.1</ecNumber>
    </recommendedName>
    <alternativeName>
        <fullName evidence="16 17">NQR complex subunit C</fullName>
    </alternativeName>
    <alternativeName>
        <fullName evidence="16 17">NQR-1 subunit C</fullName>
    </alternativeName>
</protein>
<evidence type="ECO:0000256" key="13">
    <source>
        <dbReference type="ARBA" id="ARBA00023075"/>
    </source>
</evidence>
<comment type="subcellular location">
    <subcellularLocation>
        <location evidence="16">Cell membrane</location>
        <topology evidence="16">Single-pass membrane protein</topology>
    </subcellularLocation>
</comment>
<evidence type="ECO:0000256" key="16">
    <source>
        <dbReference type="HAMAP-Rule" id="MF_00427"/>
    </source>
</evidence>
<evidence type="ECO:0000259" key="18">
    <source>
        <dbReference type="SMART" id="SM00900"/>
    </source>
</evidence>
<keyword evidence="1 16" id="KW-0813">Transport</keyword>